<dbReference type="GO" id="GO:0016705">
    <property type="term" value="F:oxidoreductase activity, acting on paired donors, with incorporation or reduction of molecular oxygen"/>
    <property type="evidence" value="ECO:0007669"/>
    <property type="project" value="InterPro"/>
</dbReference>
<evidence type="ECO:0000313" key="14">
    <source>
        <dbReference type="Proteomes" id="UP000807469"/>
    </source>
</evidence>
<dbReference type="PANTHER" id="PTHR24305">
    <property type="entry name" value="CYTOCHROME P450"/>
    <property type="match status" value="1"/>
</dbReference>
<keyword evidence="10" id="KW-0408">Iron</keyword>
<dbReference type="OrthoDB" id="3203564at2759"/>
<evidence type="ECO:0000256" key="3">
    <source>
        <dbReference type="ARBA" id="ARBA00004721"/>
    </source>
</evidence>
<comment type="similarity">
    <text evidence="4">Belongs to the cytochrome P450 family.</text>
</comment>
<dbReference type="Proteomes" id="UP000807469">
    <property type="component" value="Unassembled WGS sequence"/>
</dbReference>
<evidence type="ECO:0000256" key="8">
    <source>
        <dbReference type="ARBA" id="ARBA00022989"/>
    </source>
</evidence>
<evidence type="ECO:0000256" key="11">
    <source>
        <dbReference type="ARBA" id="ARBA00023033"/>
    </source>
</evidence>
<keyword evidence="7" id="KW-0479">Metal-binding</keyword>
<comment type="cofactor">
    <cofactor evidence="1">
        <name>heme</name>
        <dbReference type="ChEBI" id="CHEBI:30413"/>
    </cofactor>
</comment>
<dbReference type="GO" id="GO:0005506">
    <property type="term" value="F:iron ion binding"/>
    <property type="evidence" value="ECO:0007669"/>
    <property type="project" value="InterPro"/>
</dbReference>
<comment type="caution">
    <text evidence="13">The sequence shown here is derived from an EMBL/GenBank/DDBJ whole genome shotgun (WGS) entry which is preliminary data.</text>
</comment>
<sequence length="184" mass="20790">MNKITLSSSTFFSVRNNEKAKTKMSEDEINSQFGMMIVAGEDTTANSLVWVLYVLSRNKKWQDTLRQEIDNAYAENNGKLDYDRLPFLNAIIKEVLRFYPTGPFTERIAAADAILPLSIPIVTLSGKTLTEVKMKRGRTVVISMTGYNRLSSVWGDDADEFNPYRWLDGRDVMTGTTIGPYANL</sequence>
<keyword evidence="14" id="KW-1185">Reference proteome</keyword>
<comment type="subcellular location">
    <subcellularLocation>
        <location evidence="2">Membrane</location>
    </subcellularLocation>
</comment>
<evidence type="ECO:0000256" key="5">
    <source>
        <dbReference type="ARBA" id="ARBA00022617"/>
    </source>
</evidence>
<dbReference type="AlphaFoldDB" id="A0A9P5YLL9"/>
<keyword evidence="9" id="KW-0560">Oxidoreductase</keyword>
<accession>A0A9P5YLL9</accession>
<name>A0A9P5YLL9_9AGAR</name>
<dbReference type="GO" id="GO:0016020">
    <property type="term" value="C:membrane"/>
    <property type="evidence" value="ECO:0007669"/>
    <property type="project" value="UniProtKB-SubCell"/>
</dbReference>
<keyword evidence="11" id="KW-0503">Monooxygenase</keyword>
<evidence type="ECO:0000256" key="1">
    <source>
        <dbReference type="ARBA" id="ARBA00001971"/>
    </source>
</evidence>
<proteinExistence type="inferred from homology"/>
<keyword evidence="6" id="KW-0812">Transmembrane</keyword>
<evidence type="ECO:0000256" key="4">
    <source>
        <dbReference type="ARBA" id="ARBA00010617"/>
    </source>
</evidence>
<dbReference type="GO" id="GO:0004497">
    <property type="term" value="F:monooxygenase activity"/>
    <property type="evidence" value="ECO:0007669"/>
    <property type="project" value="UniProtKB-KW"/>
</dbReference>
<dbReference type="PRINTS" id="PR00463">
    <property type="entry name" value="EP450I"/>
</dbReference>
<dbReference type="InterPro" id="IPR002401">
    <property type="entry name" value="Cyt_P450_E_grp-I"/>
</dbReference>
<dbReference type="EMBL" id="MU155834">
    <property type="protein sequence ID" value="KAF9470834.1"/>
    <property type="molecule type" value="Genomic_DNA"/>
</dbReference>
<evidence type="ECO:0000256" key="7">
    <source>
        <dbReference type="ARBA" id="ARBA00022723"/>
    </source>
</evidence>
<keyword evidence="8" id="KW-1133">Transmembrane helix</keyword>
<dbReference type="InterPro" id="IPR036396">
    <property type="entry name" value="Cyt_P450_sf"/>
</dbReference>
<evidence type="ECO:0000256" key="9">
    <source>
        <dbReference type="ARBA" id="ARBA00023002"/>
    </source>
</evidence>
<dbReference type="PRINTS" id="PR00385">
    <property type="entry name" value="P450"/>
</dbReference>
<dbReference type="GO" id="GO:0020037">
    <property type="term" value="F:heme binding"/>
    <property type="evidence" value="ECO:0007669"/>
    <property type="project" value="InterPro"/>
</dbReference>
<organism evidence="13 14">
    <name type="scientific">Pholiota conissans</name>
    <dbReference type="NCBI Taxonomy" id="109636"/>
    <lineage>
        <taxon>Eukaryota</taxon>
        <taxon>Fungi</taxon>
        <taxon>Dikarya</taxon>
        <taxon>Basidiomycota</taxon>
        <taxon>Agaricomycotina</taxon>
        <taxon>Agaricomycetes</taxon>
        <taxon>Agaricomycetidae</taxon>
        <taxon>Agaricales</taxon>
        <taxon>Agaricineae</taxon>
        <taxon>Strophariaceae</taxon>
        <taxon>Pholiota</taxon>
    </lineage>
</organism>
<dbReference type="InterPro" id="IPR001128">
    <property type="entry name" value="Cyt_P450"/>
</dbReference>
<dbReference type="Pfam" id="PF00067">
    <property type="entry name" value="p450"/>
    <property type="match status" value="1"/>
</dbReference>
<gene>
    <name evidence="13" type="ORF">BDN70DRAFT_820828</name>
</gene>
<evidence type="ECO:0000313" key="13">
    <source>
        <dbReference type="EMBL" id="KAF9470834.1"/>
    </source>
</evidence>
<dbReference type="SUPFAM" id="SSF48264">
    <property type="entry name" value="Cytochrome P450"/>
    <property type="match status" value="1"/>
</dbReference>
<dbReference type="PANTHER" id="PTHR24305:SF166">
    <property type="entry name" value="CYTOCHROME P450 12A4, MITOCHONDRIAL-RELATED"/>
    <property type="match status" value="1"/>
</dbReference>
<evidence type="ECO:0000256" key="2">
    <source>
        <dbReference type="ARBA" id="ARBA00004370"/>
    </source>
</evidence>
<evidence type="ECO:0000256" key="6">
    <source>
        <dbReference type="ARBA" id="ARBA00022692"/>
    </source>
</evidence>
<dbReference type="Gene3D" id="1.10.630.10">
    <property type="entry name" value="Cytochrome P450"/>
    <property type="match status" value="1"/>
</dbReference>
<protein>
    <submittedName>
        <fullName evidence="13">Cytochrome P450</fullName>
    </submittedName>
</protein>
<keyword evidence="5" id="KW-0349">Heme</keyword>
<keyword evidence="12" id="KW-0472">Membrane</keyword>
<evidence type="ECO:0000256" key="12">
    <source>
        <dbReference type="ARBA" id="ARBA00023136"/>
    </source>
</evidence>
<evidence type="ECO:0000256" key="10">
    <source>
        <dbReference type="ARBA" id="ARBA00023004"/>
    </source>
</evidence>
<dbReference type="InterPro" id="IPR050121">
    <property type="entry name" value="Cytochrome_P450_monoxygenase"/>
</dbReference>
<reference evidence="13" key="1">
    <citation type="submission" date="2020-11" db="EMBL/GenBank/DDBJ databases">
        <authorList>
            <consortium name="DOE Joint Genome Institute"/>
            <person name="Ahrendt S."/>
            <person name="Riley R."/>
            <person name="Andreopoulos W."/>
            <person name="Labutti K."/>
            <person name="Pangilinan J."/>
            <person name="Ruiz-Duenas F.J."/>
            <person name="Barrasa J.M."/>
            <person name="Sanchez-Garcia M."/>
            <person name="Camarero S."/>
            <person name="Miyauchi S."/>
            <person name="Serrano A."/>
            <person name="Linde D."/>
            <person name="Babiker R."/>
            <person name="Drula E."/>
            <person name="Ayuso-Fernandez I."/>
            <person name="Pacheco R."/>
            <person name="Padilla G."/>
            <person name="Ferreira P."/>
            <person name="Barriuso J."/>
            <person name="Kellner H."/>
            <person name="Castanera R."/>
            <person name="Alfaro M."/>
            <person name="Ramirez L."/>
            <person name="Pisabarro A.G."/>
            <person name="Kuo A."/>
            <person name="Tritt A."/>
            <person name="Lipzen A."/>
            <person name="He G."/>
            <person name="Yan M."/>
            <person name="Ng V."/>
            <person name="Cullen D."/>
            <person name="Martin F."/>
            <person name="Rosso M.-N."/>
            <person name="Henrissat B."/>
            <person name="Hibbett D."/>
            <person name="Martinez A.T."/>
            <person name="Grigoriev I.V."/>
        </authorList>
    </citation>
    <scope>NUCLEOTIDE SEQUENCE</scope>
    <source>
        <strain evidence="13">CIRM-BRFM 674</strain>
    </source>
</reference>
<comment type="pathway">
    <text evidence="3">Secondary metabolite biosynthesis; terpenoid biosynthesis.</text>
</comment>